<feature type="transmembrane region" description="Helical" evidence="6">
    <location>
        <begin position="6"/>
        <end position="28"/>
    </location>
</feature>
<dbReference type="GO" id="GO:0009279">
    <property type="term" value="C:cell outer membrane"/>
    <property type="evidence" value="ECO:0007669"/>
    <property type="project" value="UniProtKB-SubCell"/>
</dbReference>
<proteinExistence type="inferred from homology"/>
<keyword evidence="6" id="KW-1133">Transmembrane helix</keyword>
<feature type="domain" description="SusD-like N-terminal" evidence="8">
    <location>
        <begin position="104"/>
        <end position="242"/>
    </location>
</feature>
<evidence type="ECO:0000313" key="10">
    <source>
        <dbReference type="Proteomes" id="UP001220610"/>
    </source>
</evidence>
<protein>
    <submittedName>
        <fullName evidence="9">RagB/SusD family nutrient uptake outer membrane protein</fullName>
    </submittedName>
</protein>
<dbReference type="CDD" id="cd08977">
    <property type="entry name" value="SusD"/>
    <property type="match status" value="1"/>
</dbReference>
<comment type="similarity">
    <text evidence="2">Belongs to the SusD family.</text>
</comment>
<dbReference type="PROSITE" id="PS51257">
    <property type="entry name" value="PROKAR_LIPOPROTEIN"/>
    <property type="match status" value="1"/>
</dbReference>
<evidence type="ECO:0000259" key="8">
    <source>
        <dbReference type="Pfam" id="PF14322"/>
    </source>
</evidence>
<dbReference type="Pfam" id="PF14322">
    <property type="entry name" value="SusD-like_3"/>
    <property type="match status" value="1"/>
</dbReference>
<evidence type="ECO:0000256" key="1">
    <source>
        <dbReference type="ARBA" id="ARBA00004442"/>
    </source>
</evidence>
<gene>
    <name evidence="9" type="ORF">P0Y53_12200</name>
</gene>
<reference evidence="9" key="1">
    <citation type="submission" date="2023-03" db="EMBL/GenBank/DDBJ databases">
        <title>Andean soil-derived lignocellulolytic bacterial consortium as a source of novel taxa and putative plastic-active enzymes.</title>
        <authorList>
            <person name="Diaz-Garcia L."/>
            <person name="Chuvochina M."/>
            <person name="Feuerriegel G."/>
            <person name="Bunk B."/>
            <person name="Sproer C."/>
            <person name="Streit W.R."/>
            <person name="Rodriguez L.M."/>
            <person name="Overmann J."/>
            <person name="Jimenez D.J."/>
        </authorList>
    </citation>
    <scope>NUCLEOTIDE SEQUENCE</scope>
    <source>
        <strain evidence="9">MAG 7</strain>
    </source>
</reference>
<accession>A0AAJ5WWX4</accession>
<dbReference type="InterPro" id="IPR011990">
    <property type="entry name" value="TPR-like_helical_dom_sf"/>
</dbReference>
<keyword evidence="4 6" id="KW-0472">Membrane</keyword>
<evidence type="ECO:0000256" key="4">
    <source>
        <dbReference type="ARBA" id="ARBA00023136"/>
    </source>
</evidence>
<evidence type="ECO:0000256" key="2">
    <source>
        <dbReference type="ARBA" id="ARBA00006275"/>
    </source>
</evidence>
<dbReference type="InterPro" id="IPR033985">
    <property type="entry name" value="SusD-like_N"/>
</dbReference>
<dbReference type="InterPro" id="IPR012944">
    <property type="entry name" value="SusD_RagB_dom"/>
</dbReference>
<comment type="subcellular location">
    <subcellularLocation>
        <location evidence="1">Cell outer membrane</location>
    </subcellularLocation>
</comment>
<keyword evidence="3" id="KW-0732">Signal</keyword>
<dbReference type="AlphaFoldDB" id="A0AAJ5WWX4"/>
<dbReference type="EMBL" id="CP119311">
    <property type="protein sequence ID" value="WEK38260.1"/>
    <property type="molecule type" value="Genomic_DNA"/>
</dbReference>
<sequence length="486" mass="54810">MSKRMFPFILYIVMGISIVAFFGCNKLLEVEAPKNSMTSENIYSNDATAAAVLTGLYTNMCNANLSRALQINAISAVAGLSADELILFGGSANANQTFLLYYQNRVNPGASTLSSASFWSSLYADIYILNIALEKLEQSKGLNPTVRQHLIGEAKFLRAFNYFYLVNLYGDIPLAVSSDYRKNAVLPRNAHADVYAQIISDLKDAQQTLSDNYLSDDAYSGTEERVRPNKWAATALLSRTYLYAKQWRDAAEQASLLIQNKAQYDTVALDKVFLMNSKEAIWQLQPVNAGWNTEEGRLFVLQDRGPTSNVSIDGNPVYLSDFILNSFESGDKRTTEWVNNVVANGTTYYYPYKYRNARLNNSISEYSMVLRLGEQYLIRAEANAMLNRLAEARNDIDVIRTRAGLPAVDANDQSSIVNAILRERKVELFTEWGHRWLDLKRSGTVNETMLQVAPTKGTTWSNKWQWYPIPLYDIIQNDNLVQNDGY</sequence>
<dbReference type="Pfam" id="PF07980">
    <property type="entry name" value="SusD_RagB"/>
    <property type="match status" value="1"/>
</dbReference>
<evidence type="ECO:0000256" key="6">
    <source>
        <dbReference type="SAM" id="Phobius"/>
    </source>
</evidence>
<organism evidence="9 10">
    <name type="scientific">Candidatus Pseudobacter hemicellulosilyticus</name>
    <dbReference type="NCBI Taxonomy" id="3121375"/>
    <lineage>
        <taxon>Bacteria</taxon>
        <taxon>Pseudomonadati</taxon>
        <taxon>Bacteroidota</taxon>
        <taxon>Chitinophagia</taxon>
        <taxon>Chitinophagales</taxon>
        <taxon>Chitinophagaceae</taxon>
        <taxon>Pseudobacter</taxon>
    </lineage>
</organism>
<evidence type="ECO:0000256" key="3">
    <source>
        <dbReference type="ARBA" id="ARBA00022729"/>
    </source>
</evidence>
<keyword evidence="6" id="KW-0812">Transmembrane</keyword>
<evidence type="ECO:0000256" key="5">
    <source>
        <dbReference type="ARBA" id="ARBA00023237"/>
    </source>
</evidence>
<evidence type="ECO:0000259" key="7">
    <source>
        <dbReference type="Pfam" id="PF07980"/>
    </source>
</evidence>
<evidence type="ECO:0000313" key="9">
    <source>
        <dbReference type="EMBL" id="WEK38260.1"/>
    </source>
</evidence>
<feature type="domain" description="RagB/SusD" evidence="7">
    <location>
        <begin position="342"/>
        <end position="486"/>
    </location>
</feature>
<dbReference type="Gene3D" id="1.25.40.390">
    <property type="match status" value="1"/>
</dbReference>
<dbReference type="SUPFAM" id="SSF48452">
    <property type="entry name" value="TPR-like"/>
    <property type="match status" value="1"/>
</dbReference>
<name>A0AAJ5WWX4_9BACT</name>
<dbReference type="Proteomes" id="UP001220610">
    <property type="component" value="Chromosome"/>
</dbReference>
<keyword evidence="5" id="KW-0998">Cell outer membrane</keyword>